<feature type="region of interest" description="Disordered" evidence="2">
    <location>
        <begin position="1"/>
        <end position="203"/>
    </location>
</feature>
<dbReference type="Proteomes" id="UP001527925">
    <property type="component" value="Unassembled WGS sequence"/>
</dbReference>
<feature type="coiled-coil region" evidence="1">
    <location>
        <begin position="272"/>
        <end position="333"/>
    </location>
</feature>
<dbReference type="EMBL" id="JADGIZ020000009">
    <property type="protein sequence ID" value="KAL2917883.1"/>
    <property type="molecule type" value="Genomic_DNA"/>
</dbReference>
<name>A0ABR4NED9_9FUNG</name>
<feature type="compositionally biased region" description="Acidic residues" evidence="2">
    <location>
        <begin position="81"/>
        <end position="94"/>
    </location>
</feature>
<keyword evidence="1" id="KW-0175">Coiled coil</keyword>
<accession>A0ABR4NED9</accession>
<feature type="compositionally biased region" description="Polar residues" evidence="2">
    <location>
        <begin position="701"/>
        <end position="724"/>
    </location>
</feature>
<feature type="compositionally biased region" description="Low complexity" evidence="2">
    <location>
        <begin position="556"/>
        <end position="574"/>
    </location>
</feature>
<feature type="compositionally biased region" description="Low complexity" evidence="2">
    <location>
        <begin position="365"/>
        <end position="395"/>
    </location>
</feature>
<comment type="caution">
    <text evidence="3">The sequence shown here is derived from an EMBL/GenBank/DDBJ whole genome shotgun (WGS) entry which is preliminary data.</text>
</comment>
<feature type="compositionally biased region" description="Pro residues" evidence="2">
    <location>
        <begin position="40"/>
        <end position="49"/>
    </location>
</feature>
<keyword evidence="4" id="KW-1185">Reference proteome</keyword>
<reference evidence="3 4" key="1">
    <citation type="submission" date="2023-09" db="EMBL/GenBank/DDBJ databases">
        <title>Pangenome analysis of Batrachochytrium dendrobatidis and related Chytrids.</title>
        <authorList>
            <person name="Yacoub M.N."/>
            <person name="Stajich J.E."/>
            <person name="James T.Y."/>
        </authorList>
    </citation>
    <scope>NUCLEOTIDE SEQUENCE [LARGE SCALE GENOMIC DNA]</scope>
    <source>
        <strain evidence="3 4">JEL0888</strain>
    </source>
</reference>
<proteinExistence type="predicted"/>
<feature type="compositionally biased region" description="Polar residues" evidence="2">
    <location>
        <begin position="8"/>
        <end position="30"/>
    </location>
</feature>
<feature type="compositionally biased region" description="Pro residues" evidence="2">
    <location>
        <begin position="608"/>
        <end position="622"/>
    </location>
</feature>
<evidence type="ECO:0000313" key="4">
    <source>
        <dbReference type="Proteomes" id="UP001527925"/>
    </source>
</evidence>
<protein>
    <submittedName>
        <fullName evidence="3">Uncharacterized protein</fullName>
    </submittedName>
</protein>
<evidence type="ECO:0000256" key="1">
    <source>
        <dbReference type="SAM" id="Coils"/>
    </source>
</evidence>
<feature type="compositionally biased region" description="Low complexity" evidence="2">
    <location>
        <begin position="427"/>
        <end position="449"/>
    </location>
</feature>
<feature type="region of interest" description="Disordered" evidence="2">
    <location>
        <begin position="701"/>
        <end position="726"/>
    </location>
</feature>
<feature type="region of interest" description="Disordered" evidence="2">
    <location>
        <begin position="413"/>
        <end position="495"/>
    </location>
</feature>
<feature type="compositionally biased region" description="Low complexity" evidence="2">
    <location>
        <begin position="120"/>
        <end position="163"/>
    </location>
</feature>
<feature type="region of interest" description="Disordered" evidence="2">
    <location>
        <begin position="341"/>
        <end position="400"/>
    </location>
</feature>
<evidence type="ECO:0000313" key="3">
    <source>
        <dbReference type="EMBL" id="KAL2917883.1"/>
    </source>
</evidence>
<organism evidence="3 4">
    <name type="scientific">Polyrhizophydium stewartii</name>
    <dbReference type="NCBI Taxonomy" id="2732419"/>
    <lineage>
        <taxon>Eukaryota</taxon>
        <taxon>Fungi</taxon>
        <taxon>Fungi incertae sedis</taxon>
        <taxon>Chytridiomycota</taxon>
        <taxon>Chytridiomycota incertae sedis</taxon>
        <taxon>Chytridiomycetes</taxon>
        <taxon>Rhizophydiales</taxon>
        <taxon>Rhizophydiales incertae sedis</taxon>
        <taxon>Polyrhizophydium</taxon>
    </lineage>
</organism>
<evidence type="ECO:0000256" key="2">
    <source>
        <dbReference type="SAM" id="MobiDB-lite"/>
    </source>
</evidence>
<feature type="compositionally biased region" description="Polar residues" evidence="2">
    <location>
        <begin position="767"/>
        <end position="776"/>
    </location>
</feature>
<gene>
    <name evidence="3" type="ORF">HK105_202756</name>
</gene>
<feature type="region of interest" description="Disordered" evidence="2">
    <location>
        <begin position="555"/>
        <end position="633"/>
    </location>
</feature>
<sequence length="776" mass="80265">MLAFATFSRPSTETGSVRTLGSLRSESPATLSLRSVSRSPAPPPSPAPPALQLHLPRIHIGLDIGAADTAEPAAEPGWGDPGDDGDGDGDEDIDSPTTVVQHPHAGAGGHHHARPDSARSHTAAAAHRPSPAGDAAPPSSAAAPPSAHQYQHPQQHQHPQQQHLHPHEPHQHVVRRPASRPVLRPSRSTLSNHFTRSEGDNASIADTASIDSHRAPASASTPALVSMPSTDSIVRTVSLAGLAPRLMLDFPTEHMAVPSTAEAELVVLREENDHLRETIRQQAVVKQQLQRELNAALREITTLARSSTLAQSFVELKARFVELQAQCAALEEALGRLPPVGPAAAPTAPPPTLVWPQQQPPPQHLLPAAAQSKPLGHSSSRGSRSSSNSPMPLSPVHTPSVGAASLADWRAGSNRLSIPPRPPSSGPQPAAAAAAAAASGAAASSSLSPFGFGRPRSRSVRSSATLESEPLARVHTSSSAATSHEVLDSETPKLERLTLSTSIGTSGDGADGDDGKVLSPSSLAADAMAILAAGTAAAQSAAHFEGNVLRVAPSRTSSLAARQQSTSSSSAGTRPDAPHPGPTSGSKSFALKHGQSGGNALAINTSFVPPPPGPPSSTPLPRTPTTVISASASAKRASWHPYTALSRSATSIMTAASASNSSLSSTSSSSPQPGAGLQLIDETVDERTENMVFTRGKHTSVNLPLSQGSQPHSDPDQISASLGSGSDARHGMLDFFRISRRKTVSRPALSTSTSTPSLQARMRPMSPTMTSPWGKH</sequence>
<feature type="region of interest" description="Disordered" evidence="2">
    <location>
        <begin position="743"/>
        <end position="776"/>
    </location>
</feature>
<feature type="compositionally biased region" description="Pro residues" evidence="2">
    <location>
        <begin position="347"/>
        <end position="364"/>
    </location>
</feature>
<feature type="compositionally biased region" description="Basic and acidic residues" evidence="2">
    <location>
        <begin position="485"/>
        <end position="495"/>
    </location>
</feature>